<feature type="region of interest" description="Disordered" evidence="1">
    <location>
        <begin position="9"/>
        <end position="42"/>
    </location>
</feature>
<evidence type="ECO:0000313" key="2">
    <source>
        <dbReference type="EMBL" id="GHE15177.1"/>
    </source>
</evidence>
<organism evidence="2 3">
    <name type="scientific">Streptomyces alanosinicus</name>
    <dbReference type="NCBI Taxonomy" id="68171"/>
    <lineage>
        <taxon>Bacteria</taxon>
        <taxon>Bacillati</taxon>
        <taxon>Actinomycetota</taxon>
        <taxon>Actinomycetes</taxon>
        <taxon>Kitasatosporales</taxon>
        <taxon>Streptomycetaceae</taxon>
        <taxon>Streptomyces</taxon>
    </lineage>
</organism>
<feature type="compositionally biased region" description="Basic and acidic residues" evidence="1">
    <location>
        <begin position="28"/>
        <end position="39"/>
    </location>
</feature>
<evidence type="ECO:0000313" key="3">
    <source>
        <dbReference type="Proteomes" id="UP000655443"/>
    </source>
</evidence>
<sequence length="57" mass="6687">MNIFRCPVIDSITAPHPQQPKQFPLRGAEPRRPPGDHSIRVRQQARHVRALLRRRNN</sequence>
<gene>
    <name evidence="2" type="ORF">GCM10010339_88980</name>
</gene>
<dbReference type="Proteomes" id="UP000655443">
    <property type="component" value="Unassembled WGS sequence"/>
</dbReference>
<keyword evidence="3" id="KW-1185">Reference proteome</keyword>
<comment type="caution">
    <text evidence="2">The sequence shown here is derived from an EMBL/GenBank/DDBJ whole genome shotgun (WGS) entry which is preliminary data.</text>
</comment>
<dbReference type="EMBL" id="BMVG01000059">
    <property type="protein sequence ID" value="GHE15177.1"/>
    <property type="molecule type" value="Genomic_DNA"/>
</dbReference>
<reference evidence="2" key="1">
    <citation type="journal article" date="2014" name="Int. J. Syst. Evol. Microbiol.">
        <title>Complete genome sequence of Corynebacterium casei LMG S-19264T (=DSM 44701T), isolated from a smear-ripened cheese.</title>
        <authorList>
            <consortium name="US DOE Joint Genome Institute (JGI-PGF)"/>
            <person name="Walter F."/>
            <person name="Albersmeier A."/>
            <person name="Kalinowski J."/>
            <person name="Ruckert C."/>
        </authorList>
    </citation>
    <scope>NUCLEOTIDE SEQUENCE</scope>
    <source>
        <strain evidence="2">JCM 4714</strain>
    </source>
</reference>
<protein>
    <submittedName>
        <fullName evidence="2">Uncharacterized protein</fullName>
    </submittedName>
</protein>
<name>A0A918YTD2_9ACTN</name>
<dbReference type="AlphaFoldDB" id="A0A918YTD2"/>
<reference evidence="2" key="2">
    <citation type="submission" date="2020-09" db="EMBL/GenBank/DDBJ databases">
        <authorList>
            <person name="Sun Q."/>
            <person name="Ohkuma M."/>
        </authorList>
    </citation>
    <scope>NUCLEOTIDE SEQUENCE</scope>
    <source>
        <strain evidence="2">JCM 4714</strain>
    </source>
</reference>
<evidence type="ECO:0000256" key="1">
    <source>
        <dbReference type="SAM" id="MobiDB-lite"/>
    </source>
</evidence>
<proteinExistence type="predicted"/>
<accession>A0A918YTD2</accession>